<sequence length="486" mass="58478">MYKKNKYQNKNYENLKKVSEDIKTIFGEDVAKNLSNLRFYYEGFHNQTYIGKYEDLWVQVRVPKKVVDVDYSNEMAITKTFKDYLFVKDGYIIKKWFPGQDLFKITMDEKVKFSLFNCIQNFQELSVTLKPFNWNLYNINDPKYLELLEKYKDEPLVVSHNNLKRHNVLINKYGFLKLIDFEFCAMNSKYVDPVCLHIFFKIDKEEIINFFDLDLDKFEDYIYLVQTFSKALYDNTYSKLDLPQSKITDSFLQFQDRDYSISNKFIIQKFRNQFDNRLDIKEIENFYFVPICVYEDNDKIIWRWLNCNSVYFFNQKQLKALANALRICHDSPAKFPSYILEEKIEWYLGKINHAELYSEIGSKDNVYKILKWVKELKPDANCHNNLSLDNVFFSDENNVYIIDWSVAYYNNRFLDIAYLFESVGLSYEAQNYFWKSYGISKPKDFNKYRIISNFTAYLYNKTLNGDYSLANINMKRIIDLLKLEEK</sequence>
<proteinExistence type="predicted"/>
<reference evidence="2 3" key="1">
    <citation type="submission" date="2019-01" db="EMBL/GenBank/DDBJ databases">
        <authorList>
            <consortium name="Pathogen Informatics"/>
        </authorList>
    </citation>
    <scope>NUCLEOTIDE SEQUENCE [LARGE SCALE GENOMIC DNA]</scope>
    <source>
        <strain evidence="2 3">NCTC10112</strain>
    </source>
</reference>
<dbReference type="AlphaFoldDB" id="A0A448ZVS3"/>
<dbReference type="EMBL" id="LR214940">
    <property type="protein sequence ID" value="VEU55231.1"/>
    <property type="molecule type" value="Genomic_DNA"/>
</dbReference>
<name>A0A448ZVS3_METOS</name>
<keyword evidence="2" id="KW-0808">Transferase</keyword>
<dbReference type="OrthoDB" id="394930at2"/>
<accession>A0A448ZVS3</accession>
<evidence type="ECO:0000313" key="3">
    <source>
        <dbReference type="Proteomes" id="UP000290482"/>
    </source>
</evidence>
<dbReference type="KEGG" id="mob:NCTC10112_00119"/>
<dbReference type="PANTHER" id="PTHR22603">
    <property type="entry name" value="CHOLINE/ETHANOALAMINE KINASE"/>
    <property type="match status" value="1"/>
</dbReference>
<keyword evidence="3" id="KW-1185">Reference proteome</keyword>
<dbReference type="SUPFAM" id="SSF56112">
    <property type="entry name" value="Protein kinase-like (PK-like)"/>
    <property type="match status" value="2"/>
</dbReference>
<dbReference type="RefSeq" id="WP_129619126.1">
    <property type="nucleotide sequence ID" value="NZ_LR214940.1"/>
</dbReference>
<evidence type="ECO:0000259" key="1">
    <source>
        <dbReference type="Pfam" id="PF01636"/>
    </source>
</evidence>
<dbReference type="InterPro" id="IPR011009">
    <property type="entry name" value="Kinase-like_dom_sf"/>
</dbReference>
<dbReference type="GO" id="GO:0004305">
    <property type="term" value="F:ethanolamine kinase activity"/>
    <property type="evidence" value="ECO:0007669"/>
    <property type="project" value="TreeGrafter"/>
</dbReference>
<dbReference type="InterPro" id="IPR002575">
    <property type="entry name" value="Aminoglycoside_PTrfase"/>
</dbReference>
<keyword evidence="2" id="KW-0418">Kinase</keyword>
<dbReference type="Proteomes" id="UP000290482">
    <property type="component" value="Chromosome"/>
</dbReference>
<organism evidence="2 3">
    <name type="scientific">Metamycoplasma orale</name>
    <name type="common">Mycoplasma orale</name>
    <dbReference type="NCBI Taxonomy" id="2121"/>
    <lineage>
        <taxon>Bacteria</taxon>
        <taxon>Bacillati</taxon>
        <taxon>Mycoplasmatota</taxon>
        <taxon>Mycoplasmoidales</taxon>
        <taxon>Metamycoplasmataceae</taxon>
        <taxon>Metamycoplasma</taxon>
    </lineage>
</organism>
<dbReference type="Gene3D" id="3.90.1200.10">
    <property type="match status" value="2"/>
</dbReference>
<protein>
    <submittedName>
        <fullName evidence="2">Choline/ethanolamine kinase</fullName>
    </submittedName>
</protein>
<feature type="domain" description="Aminoglycoside phosphotransferase" evidence="1">
    <location>
        <begin position="317"/>
        <end position="422"/>
    </location>
</feature>
<dbReference type="GO" id="GO:0006646">
    <property type="term" value="P:phosphatidylethanolamine biosynthetic process"/>
    <property type="evidence" value="ECO:0007669"/>
    <property type="project" value="TreeGrafter"/>
</dbReference>
<evidence type="ECO:0000313" key="2">
    <source>
        <dbReference type="EMBL" id="VEU55231.1"/>
    </source>
</evidence>
<dbReference type="PANTHER" id="PTHR22603:SF66">
    <property type="entry name" value="ETHANOLAMINE KINASE"/>
    <property type="match status" value="1"/>
</dbReference>
<dbReference type="GO" id="GO:0005737">
    <property type="term" value="C:cytoplasm"/>
    <property type="evidence" value="ECO:0007669"/>
    <property type="project" value="TreeGrafter"/>
</dbReference>
<gene>
    <name evidence="2" type="ORF">NCTC10112_00119</name>
</gene>
<dbReference type="Pfam" id="PF01636">
    <property type="entry name" value="APH"/>
    <property type="match status" value="1"/>
</dbReference>